<dbReference type="Pfam" id="PF00621">
    <property type="entry name" value="RhoGEF"/>
    <property type="match status" value="1"/>
</dbReference>
<dbReference type="Proteomes" id="UP000232722">
    <property type="component" value="Unassembled WGS sequence"/>
</dbReference>
<gene>
    <name evidence="2" type="ORF">RhiirA5_56150</name>
</gene>
<dbReference type="SUPFAM" id="SSF48065">
    <property type="entry name" value="DBL homology domain (DH-domain)"/>
    <property type="match status" value="1"/>
</dbReference>
<evidence type="ECO:0000259" key="1">
    <source>
        <dbReference type="PROSITE" id="PS50010"/>
    </source>
</evidence>
<dbReference type="Gene3D" id="1.20.900.10">
    <property type="entry name" value="Dbl homology (DH) domain"/>
    <property type="match status" value="1"/>
</dbReference>
<dbReference type="EMBL" id="LLXJ01000168">
    <property type="protein sequence ID" value="PKC13833.1"/>
    <property type="molecule type" value="Genomic_DNA"/>
</dbReference>
<dbReference type="PANTHER" id="PTHR12673:SF159">
    <property type="entry name" value="LD03170P"/>
    <property type="match status" value="1"/>
</dbReference>
<dbReference type="AlphaFoldDB" id="A0A2N0Q418"/>
<dbReference type="InterPro" id="IPR000219">
    <property type="entry name" value="DH_dom"/>
</dbReference>
<dbReference type="PANTHER" id="PTHR12673">
    <property type="entry name" value="FACIOGENITAL DYSPLASIA PROTEIN"/>
    <property type="match status" value="1"/>
</dbReference>
<accession>A0A2N0Q418</accession>
<dbReference type="InterPro" id="IPR051092">
    <property type="entry name" value="FYVE_RhoGEF_PH"/>
</dbReference>
<evidence type="ECO:0000313" key="3">
    <source>
        <dbReference type="Proteomes" id="UP000232722"/>
    </source>
</evidence>
<evidence type="ECO:0000313" key="2">
    <source>
        <dbReference type="EMBL" id="PKC13833.1"/>
    </source>
</evidence>
<dbReference type="GO" id="GO:0005737">
    <property type="term" value="C:cytoplasm"/>
    <property type="evidence" value="ECO:0007669"/>
    <property type="project" value="TreeGrafter"/>
</dbReference>
<dbReference type="InterPro" id="IPR035899">
    <property type="entry name" value="DBL_dom_sf"/>
</dbReference>
<dbReference type="VEuPathDB" id="FungiDB:RhiirFUN_019463"/>
<protein>
    <recommendedName>
        <fullName evidence="1">DH domain-containing protein</fullName>
    </recommendedName>
</protein>
<reference evidence="2 3" key="2">
    <citation type="submission" date="2017-09" db="EMBL/GenBank/DDBJ databases">
        <title>Extensive intraspecific genome diversity in a model arbuscular mycorrhizal fungus.</title>
        <authorList>
            <person name="Chen E.C."/>
            <person name="Morin E."/>
            <person name="Beaudet D."/>
            <person name="Noel J."/>
            <person name="Ndikumana S."/>
            <person name="Charron P."/>
            <person name="St-Onge C."/>
            <person name="Giorgi J."/>
            <person name="Grigoriev I.V."/>
            <person name="Roux C."/>
            <person name="Martin F.M."/>
            <person name="Corradi N."/>
        </authorList>
    </citation>
    <scope>NUCLEOTIDE SEQUENCE [LARGE SCALE GENOMIC DNA]</scope>
    <source>
        <strain evidence="2 3">A5</strain>
    </source>
</reference>
<dbReference type="VEuPathDB" id="FungiDB:FUN_018049"/>
<reference evidence="2 3" key="1">
    <citation type="submission" date="2016-04" db="EMBL/GenBank/DDBJ databases">
        <title>Genome analyses suggest a sexual origin of heterokaryosis in a supposedly ancient asexual fungus.</title>
        <authorList>
            <person name="Ropars J."/>
            <person name="Sedzielewska K."/>
            <person name="Noel J."/>
            <person name="Charron P."/>
            <person name="Farinelli L."/>
            <person name="Marton T."/>
            <person name="Kruger M."/>
            <person name="Pelin A."/>
            <person name="Brachmann A."/>
            <person name="Corradi N."/>
        </authorList>
    </citation>
    <scope>NUCLEOTIDE SEQUENCE [LARGE SCALE GENOMIC DNA]</scope>
    <source>
        <strain evidence="2 3">A5</strain>
    </source>
</reference>
<comment type="caution">
    <text evidence="2">The sequence shown here is derived from an EMBL/GenBank/DDBJ whole genome shotgun (WGS) entry which is preliminary data.</text>
</comment>
<proteinExistence type="predicted"/>
<organism evidence="2 3">
    <name type="scientific">Rhizophagus irregularis</name>
    <dbReference type="NCBI Taxonomy" id="588596"/>
    <lineage>
        <taxon>Eukaryota</taxon>
        <taxon>Fungi</taxon>
        <taxon>Fungi incertae sedis</taxon>
        <taxon>Mucoromycota</taxon>
        <taxon>Glomeromycotina</taxon>
        <taxon>Glomeromycetes</taxon>
        <taxon>Glomerales</taxon>
        <taxon>Glomeraceae</taxon>
        <taxon>Rhizophagus</taxon>
    </lineage>
</organism>
<dbReference type="PROSITE" id="PS50010">
    <property type="entry name" value="DH_2"/>
    <property type="match status" value="1"/>
</dbReference>
<dbReference type="GO" id="GO:0005085">
    <property type="term" value="F:guanyl-nucleotide exchange factor activity"/>
    <property type="evidence" value="ECO:0007669"/>
    <property type="project" value="InterPro"/>
</dbReference>
<dbReference type="VEuPathDB" id="FungiDB:RhiirA1_443972"/>
<sequence length="51" mass="6053">MPIQRVARYSLLLKDLKKYTIETHFDYNDLCKALDYMVSLAKECNNNIQDI</sequence>
<feature type="domain" description="DH" evidence="1">
    <location>
        <begin position="1"/>
        <end position="47"/>
    </location>
</feature>
<name>A0A2N0Q418_9GLOM</name>